<dbReference type="SUPFAM" id="SSF56399">
    <property type="entry name" value="ADP-ribosylation"/>
    <property type="match status" value="1"/>
</dbReference>
<dbReference type="PANTHER" id="PTHR12684">
    <property type="entry name" value="PUTATIVE PHOSPHOTRANSFERASE"/>
    <property type="match status" value="1"/>
</dbReference>
<evidence type="ECO:0000313" key="6">
    <source>
        <dbReference type="EMBL" id="EMA37590.1"/>
    </source>
</evidence>
<dbReference type="InterPro" id="IPR042080">
    <property type="entry name" value="RNA_2'-PTrans_N"/>
</dbReference>
<keyword evidence="3 5" id="KW-0520">NAD</keyword>
<dbReference type="InterPro" id="IPR022928">
    <property type="entry name" value="RNA_2'-PTrans_KptA"/>
</dbReference>
<dbReference type="GO" id="GO:0003950">
    <property type="term" value="F:NAD+ poly-ADP-ribosyltransferase activity"/>
    <property type="evidence" value="ECO:0007669"/>
    <property type="project" value="InterPro"/>
</dbReference>
<comment type="caution">
    <text evidence="6">The sequence shown here is derived from an EMBL/GenBank/DDBJ whole genome shotgun (WGS) entry which is preliminary data.</text>
</comment>
<dbReference type="GO" id="GO:0000215">
    <property type="term" value="F:tRNA 2'-phosphotransferase activity"/>
    <property type="evidence" value="ECO:0007669"/>
    <property type="project" value="TreeGrafter"/>
</dbReference>
<dbReference type="EMBL" id="AOMB01000034">
    <property type="protein sequence ID" value="EMA37590.1"/>
    <property type="molecule type" value="Genomic_DNA"/>
</dbReference>
<gene>
    <name evidence="5" type="primary">kptA</name>
    <name evidence="6" type="ORF">C447_12752</name>
</gene>
<dbReference type="InterPro" id="IPR042081">
    <property type="entry name" value="RNA_2'-PTrans_C"/>
</dbReference>
<name>M0LZP4_9EURY</name>
<evidence type="ECO:0000256" key="5">
    <source>
        <dbReference type="HAMAP-Rule" id="MF_00299"/>
    </source>
</evidence>
<evidence type="ECO:0000256" key="3">
    <source>
        <dbReference type="ARBA" id="ARBA00023027"/>
    </source>
</evidence>
<reference evidence="6 7" key="1">
    <citation type="journal article" date="2014" name="PLoS Genet.">
        <title>Phylogenetically driven sequencing of extremely halophilic archaea reveals strategies for static and dynamic osmo-response.</title>
        <authorList>
            <person name="Becker E.A."/>
            <person name="Seitzer P.M."/>
            <person name="Tritt A."/>
            <person name="Larsen D."/>
            <person name="Krusor M."/>
            <person name="Yao A.I."/>
            <person name="Wu D."/>
            <person name="Madern D."/>
            <person name="Eisen J.A."/>
            <person name="Darling A.E."/>
            <person name="Facciotti M.T."/>
        </authorList>
    </citation>
    <scope>NUCLEOTIDE SEQUENCE [LARGE SCALE GENOMIC DNA]</scope>
    <source>
        <strain evidence="6 7">100A6</strain>
    </source>
</reference>
<sequence>MSTIHSCDEHGFFTTEKCPVCESIGAHIISSERRMRLSKFMSGALRHFPSDADLELDKRGWTAYDALVESVLHRYSWSTPEQVAGVIATDPKGRYERDAGRARATYGHSVAVDLEPRDTSVPARLYHGTAPGNRTAILQEGLKPMSRQAVHLSGTESEARTVGQRHAAEPIVLTVDSRSMVNDGHQIAKRGRGIYTTDTVPPEYITEGNGN</sequence>
<accession>M0LZP4</accession>
<keyword evidence="7" id="KW-1185">Reference proteome</keyword>
<dbReference type="EC" id="2.7.1.-" evidence="5"/>
<comment type="function">
    <text evidence="4 5">Removes the 2'-phosphate from RNA via an intermediate in which the phosphate is ADP-ribosylated by NAD followed by a presumed transesterification to release the RNA and generate ADP-ribose 1''-2''-cyclic phosphate (APPR&gt;P). May function as an ADP-ribosylase.</text>
</comment>
<keyword evidence="2 5" id="KW-0808">Transferase</keyword>
<evidence type="ECO:0000256" key="1">
    <source>
        <dbReference type="ARBA" id="ARBA00009836"/>
    </source>
</evidence>
<protein>
    <recommendedName>
        <fullName evidence="5">Probable RNA 2'-phosphotransferase</fullName>
        <ecNumber evidence="5">2.7.1.-</ecNumber>
    </recommendedName>
</protein>
<dbReference type="eggNOG" id="arCOG04063">
    <property type="taxonomic scope" value="Archaea"/>
</dbReference>
<dbReference type="Proteomes" id="UP000011566">
    <property type="component" value="Unassembled WGS sequence"/>
</dbReference>
<evidence type="ECO:0000313" key="7">
    <source>
        <dbReference type="Proteomes" id="UP000011566"/>
    </source>
</evidence>
<dbReference type="HAMAP" id="MF_00299">
    <property type="entry name" value="KptA"/>
    <property type="match status" value="1"/>
</dbReference>
<dbReference type="InterPro" id="IPR002745">
    <property type="entry name" value="Ptrans_KptA/Tpt1"/>
</dbReference>
<dbReference type="Gene3D" id="1.10.10.970">
    <property type="entry name" value="RNA 2'-phosphotransferase, Tpt1/KptA family, N-terminal domain"/>
    <property type="match status" value="1"/>
</dbReference>
<evidence type="ECO:0000256" key="4">
    <source>
        <dbReference type="ARBA" id="ARBA00025212"/>
    </source>
</evidence>
<organism evidence="6 7">
    <name type="scientific">Halococcus hamelinensis 100A6</name>
    <dbReference type="NCBI Taxonomy" id="1132509"/>
    <lineage>
        <taxon>Archaea</taxon>
        <taxon>Methanobacteriati</taxon>
        <taxon>Methanobacteriota</taxon>
        <taxon>Stenosarchaea group</taxon>
        <taxon>Halobacteria</taxon>
        <taxon>Halobacteriales</taxon>
        <taxon>Halococcaceae</taxon>
        <taxon>Halococcus</taxon>
    </lineage>
</organism>
<dbReference type="GO" id="GO:0006388">
    <property type="term" value="P:tRNA splicing, via endonucleolytic cleavage and ligation"/>
    <property type="evidence" value="ECO:0007669"/>
    <property type="project" value="UniProtKB-UniRule"/>
</dbReference>
<dbReference type="RefSeq" id="WP_007694436.1">
    <property type="nucleotide sequence ID" value="NZ_AJRK01000371.1"/>
</dbReference>
<proteinExistence type="inferred from homology"/>
<evidence type="ECO:0000256" key="2">
    <source>
        <dbReference type="ARBA" id="ARBA00022679"/>
    </source>
</evidence>
<dbReference type="AlphaFoldDB" id="M0LZP4"/>
<dbReference type="OrthoDB" id="24376at2157"/>
<comment type="similarity">
    <text evidence="1 5">Belongs to the KptA/TPT1 family.</text>
</comment>
<dbReference type="Gene3D" id="3.20.170.30">
    <property type="match status" value="1"/>
</dbReference>
<dbReference type="Pfam" id="PF01885">
    <property type="entry name" value="PTS_2-RNA"/>
    <property type="match status" value="1"/>
</dbReference>
<dbReference type="PATRIC" id="fig|1132509.6.peg.2936"/>
<dbReference type="PANTHER" id="PTHR12684:SF2">
    <property type="entry name" value="TRNA 2'-PHOSPHOTRANSFERASE 1"/>
    <property type="match status" value="1"/>
</dbReference>